<dbReference type="InterPro" id="IPR006626">
    <property type="entry name" value="PbH1"/>
</dbReference>
<dbReference type="Proteomes" id="UP000324800">
    <property type="component" value="Unassembled WGS sequence"/>
</dbReference>
<comment type="caution">
    <text evidence="1">The sequence shown here is derived from an EMBL/GenBank/DDBJ whole genome shotgun (WGS) entry which is preliminary data.</text>
</comment>
<feature type="non-terminal residue" evidence="1">
    <location>
        <position position="1654"/>
    </location>
</feature>
<evidence type="ECO:0000313" key="2">
    <source>
        <dbReference type="Proteomes" id="UP000324800"/>
    </source>
</evidence>
<gene>
    <name evidence="1" type="ORF">EZS28_004653</name>
</gene>
<dbReference type="EMBL" id="SNRW01000674">
    <property type="protein sequence ID" value="KAA6399814.1"/>
    <property type="molecule type" value="Genomic_DNA"/>
</dbReference>
<dbReference type="SMART" id="SM00710">
    <property type="entry name" value="PbH1"/>
    <property type="match status" value="7"/>
</dbReference>
<organism evidence="1 2">
    <name type="scientific">Streblomastix strix</name>
    <dbReference type="NCBI Taxonomy" id="222440"/>
    <lineage>
        <taxon>Eukaryota</taxon>
        <taxon>Metamonada</taxon>
        <taxon>Preaxostyla</taxon>
        <taxon>Oxymonadida</taxon>
        <taxon>Streblomastigidae</taxon>
        <taxon>Streblomastix</taxon>
    </lineage>
</organism>
<name>A0A5J4WXK9_9EUKA</name>
<reference evidence="1 2" key="1">
    <citation type="submission" date="2019-03" db="EMBL/GenBank/DDBJ databases">
        <title>Single cell metagenomics reveals metabolic interactions within the superorganism composed of flagellate Streblomastix strix and complex community of Bacteroidetes bacteria on its surface.</title>
        <authorList>
            <person name="Treitli S.C."/>
            <person name="Kolisko M."/>
            <person name="Husnik F."/>
            <person name="Keeling P."/>
            <person name="Hampl V."/>
        </authorList>
    </citation>
    <scope>NUCLEOTIDE SEQUENCE [LARGE SCALE GENOMIC DNA]</scope>
    <source>
        <strain evidence="1">ST1C</strain>
    </source>
</reference>
<protein>
    <submittedName>
        <fullName evidence="1">Uncharacterized protein</fullName>
    </submittedName>
</protein>
<accession>A0A5J4WXK9</accession>
<evidence type="ECO:0000313" key="1">
    <source>
        <dbReference type="EMBL" id="KAA6399814.1"/>
    </source>
</evidence>
<proteinExistence type="predicted"/>
<sequence>MRLSVKSGYDKILLETQQIYNETEVIERTISNVTIGFNHPRVRVISSNISYSWIRASQNSQTTLYQMRITVGMNSQTTIALVDGPNAYVNIIQSSIDNDEGLLSIDGRKLNVSLLISYNRGHINFEDSFMGDLFFNEGHIFQSERGSDITVINSNFSNLYKVEGDENNDELGGTVLGGKIYRESLVLFDTVNIINSHSHKNDDSVLNGGSIAVEIYQGGELRLRKCYFENSDVGSQEQQQYISKGGAIFIQTHTYGTPWATDFIFTELQFVDCSADEGYAIYLVTDSNIRSCIEESHFGVNFADYEQINEIRNDIYFRGNTEGQESLYLGDYITPGILPSDSVVYIGQGDSSKISVPCGNHDTPCSLFNVGIDLINSGTYQSLKLVGNTQLEERKTISRSRSSSNQDQVIRIEGKSSKQNSERIYIPMYGFKRDSDYVSSGDIGSFLTVRLLNVYFTEIDFKTDRTRSARLFDLNGGQLNINQSEIEIKESVFGDAAIITEATLFKVVDSSSLIFTDVKFIFEQSNIQQIGEIISVTYSQLTMTRADIDRVVTYSTSSRNGGIIKAVNSPLTITDSIFTNIQLQQLGISSIGGSVLNFESSLTRSDVTIKGSTFENITSVSFRNQSSDILYGGAVYAHYIAGNSNFIVSNNIFRNVRIDNGHGKGGVFYFEFYTNTPSISYLNISGDRFERNYASDGGGVFYINQFNIRLNIKNISLFSNRVDGTVFVGDVQKYKGTDFNIYNVLFGQDSSLSGFLQGSTSTSKSIKVYIEPGIGDFDERSQINSETGGFGFADADNGEDNEECGSIDNPCKTITFTRTRIGPTDSGFARISRIYAYAYTSVFDQETNLTSNSEQFELIGQDQKGQVKITFTSNIINDKQNLFYLNSTGVVNVQNITIEYTQQLETLSFFYVDGAQSLSITDSQIRVINPTGSISPIIKLRGGSVTIIRSDFIGQQQIRVSPSYSILQTYPVIAPLKNSLIITDSNFVNFSSSTRNGTIINAQILSDGLDTFKISGGIIRNCKVDTLNNREFGSAIYIKVYSGAESTYKNNLLINDVAFSGNGAYDNEHGPDVYFEISNIRENFDPNIVKLFDDSPDYTSYGRFLDLDGSIDNTPIPLNNLRGGKYFDTIYVSSVTDPVSQRGYDRDWCGQDTPFHCATMQYAYGRFNSGPSLTLRIITQANIDSNGLIAQSKQADLTINSARDTPANLYVSKESDSLSTSIISVSKSLTLQNLEIDFEGIDHTQIFVHLTERLSKLILDSINVTNGQFNEHAFLVDEGVSVDVINSRFVSIISHGTGGSAIRVNLDIQSTATFTDTQFTDNVVENGYQGGALLINIKGDEINDYSTIGTLIKFDNVIFSNNRVLQSINSPNPECGTQSSDQYQQSLFINLQEGNFIQAVIYNLIKLDGINELSSEIQHSSCFVHSYAGSDSYDPNIDLSMFVTVYSSSIVYVGQLTGEEYNKKGHNEIWCGRPQYPCLTIDYAYEHLKRQDQGIIYINDSTLISNSITILTSLTIQKADSSLNPRASISLNDANTPNEVGIFTVNGGFMTLKDIEITVDSEFQNKLLIDYSYSDAPGLTNFDASSNIQIINSIFKGPLNVDDIQMLGQNNNDDNQICNWDSSLIHVTGGTINIDNSQFIGWRSGAISVEGSEA</sequence>